<feature type="compositionally biased region" description="Polar residues" evidence="1">
    <location>
        <begin position="55"/>
        <end position="66"/>
    </location>
</feature>
<evidence type="ECO:0000256" key="1">
    <source>
        <dbReference type="SAM" id="MobiDB-lite"/>
    </source>
</evidence>
<organism evidence="2 3">
    <name type="scientific">Coemansia reversa (strain ATCC 12441 / NRRL 1564)</name>
    <dbReference type="NCBI Taxonomy" id="763665"/>
    <lineage>
        <taxon>Eukaryota</taxon>
        <taxon>Fungi</taxon>
        <taxon>Fungi incertae sedis</taxon>
        <taxon>Zoopagomycota</taxon>
        <taxon>Kickxellomycotina</taxon>
        <taxon>Kickxellomycetes</taxon>
        <taxon>Kickxellales</taxon>
        <taxon>Kickxellaceae</taxon>
        <taxon>Coemansia</taxon>
    </lineage>
</organism>
<feature type="compositionally biased region" description="Basic and acidic residues" evidence="1">
    <location>
        <begin position="110"/>
        <end position="121"/>
    </location>
</feature>
<dbReference type="AlphaFoldDB" id="A0A2G5B2Z8"/>
<gene>
    <name evidence="2" type="ORF">COEREDRAFT_89597</name>
</gene>
<reference evidence="2 3" key="1">
    <citation type="journal article" date="2015" name="Genome Biol. Evol.">
        <title>Phylogenomic analyses indicate that early fungi evolved digesting cell walls of algal ancestors of land plants.</title>
        <authorList>
            <person name="Chang Y."/>
            <person name="Wang S."/>
            <person name="Sekimoto S."/>
            <person name="Aerts A.L."/>
            <person name="Choi C."/>
            <person name="Clum A."/>
            <person name="LaButti K.M."/>
            <person name="Lindquist E.A."/>
            <person name="Yee Ngan C."/>
            <person name="Ohm R.A."/>
            <person name="Salamov A.A."/>
            <person name="Grigoriev I.V."/>
            <person name="Spatafora J.W."/>
            <person name="Berbee M.L."/>
        </authorList>
    </citation>
    <scope>NUCLEOTIDE SEQUENCE [LARGE SCALE GENOMIC DNA]</scope>
    <source>
        <strain evidence="2 3">NRRL 1564</strain>
    </source>
</reference>
<dbReference type="OrthoDB" id="10394330at2759"/>
<evidence type="ECO:0000313" key="2">
    <source>
        <dbReference type="EMBL" id="PIA13393.1"/>
    </source>
</evidence>
<sequence>MDDLEKSIIENTPLFVVSSGSSAREYRRSSLMLRTSNSSIRQRSLVAQHCQYENGQLDSTSQQARNTPGYHSHHPPYILQSSQEHQPNEQVEMSTAESPANYSNDTAVSDIRRSSTRKENNTDSVYTQQFGIDRPRLVHL</sequence>
<name>A0A2G5B2Z8_COERN</name>
<accession>A0A2G5B2Z8</accession>
<evidence type="ECO:0000313" key="3">
    <source>
        <dbReference type="Proteomes" id="UP000242474"/>
    </source>
</evidence>
<keyword evidence="3" id="KW-1185">Reference proteome</keyword>
<protein>
    <submittedName>
        <fullName evidence="2">Uncharacterized protein</fullName>
    </submittedName>
</protein>
<dbReference type="Proteomes" id="UP000242474">
    <property type="component" value="Unassembled WGS sequence"/>
</dbReference>
<feature type="compositionally biased region" description="Polar residues" evidence="1">
    <location>
        <begin position="79"/>
        <end position="107"/>
    </location>
</feature>
<dbReference type="EMBL" id="KZ303538">
    <property type="protein sequence ID" value="PIA13393.1"/>
    <property type="molecule type" value="Genomic_DNA"/>
</dbReference>
<feature type="region of interest" description="Disordered" evidence="1">
    <location>
        <begin position="55"/>
        <end position="140"/>
    </location>
</feature>
<proteinExistence type="predicted"/>